<dbReference type="AlphaFoldDB" id="A0AAV5WZA1"/>
<gene>
    <name evidence="1" type="ORF">PFISCL1PPCAC_26379</name>
</gene>
<organism evidence="1 2">
    <name type="scientific">Pristionchus fissidentatus</name>
    <dbReference type="NCBI Taxonomy" id="1538716"/>
    <lineage>
        <taxon>Eukaryota</taxon>
        <taxon>Metazoa</taxon>
        <taxon>Ecdysozoa</taxon>
        <taxon>Nematoda</taxon>
        <taxon>Chromadorea</taxon>
        <taxon>Rhabditida</taxon>
        <taxon>Rhabditina</taxon>
        <taxon>Diplogasteromorpha</taxon>
        <taxon>Diplogasteroidea</taxon>
        <taxon>Neodiplogasteridae</taxon>
        <taxon>Pristionchus</taxon>
    </lineage>
</organism>
<reference evidence="1" key="1">
    <citation type="submission" date="2023-10" db="EMBL/GenBank/DDBJ databases">
        <title>Genome assembly of Pristionchus species.</title>
        <authorList>
            <person name="Yoshida K."/>
            <person name="Sommer R.J."/>
        </authorList>
    </citation>
    <scope>NUCLEOTIDE SEQUENCE</scope>
    <source>
        <strain evidence="1">RS5133</strain>
    </source>
</reference>
<name>A0AAV5WZA1_9BILA</name>
<evidence type="ECO:0000313" key="1">
    <source>
        <dbReference type="EMBL" id="GMT35082.1"/>
    </source>
</evidence>
<proteinExistence type="predicted"/>
<evidence type="ECO:0000313" key="2">
    <source>
        <dbReference type="Proteomes" id="UP001432322"/>
    </source>
</evidence>
<dbReference type="Proteomes" id="UP001432322">
    <property type="component" value="Unassembled WGS sequence"/>
</dbReference>
<comment type="caution">
    <text evidence="1">The sequence shown here is derived from an EMBL/GenBank/DDBJ whole genome shotgun (WGS) entry which is preliminary data.</text>
</comment>
<keyword evidence="2" id="KW-1185">Reference proteome</keyword>
<sequence>LESFFSRDSGSSLESLFSRDSGCSLKSLVTCDSFRPIYPLPSRRSRHSLLSRAANVASGSMWSWGSLRAWRSGSGATVGSGWSEMAATRVQRVSLGWEGAVCTGSLACIVLSVSPHSTRAHQLIHGLFVHKHHGFRIEADQTITIRSSFSIIYEEAAPPPVLVVMRKISRPNDGGKSATGASSVAWIRLRSAEEKNQQQKTFE</sequence>
<accession>A0AAV5WZA1</accession>
<feature type="non-terminal residue" evidence="1">
    <location>
        <position position="1"/>
    </location>
</feature>
<protein>
    <submittedName>
        <fullName evidence="1">Uncharacterized protein</fullName>
    </submittedName>
</protein>
<feature type="non-terminal residue" evidence="1">
    <location>
        <position position="203"/>
    </location>
</feature>
<dbReference type="EMBL" id="BTSY01000007">
    <property type="protein sequence ID" value="GMT35082.1"/>
    <property type="molecule type" value="Genomic_DNA"/>
</dbReference>